<dbReference type="Gene3D" id="1.25.40.10">
    <property type="entry name" value="Tetratricopeptide repeat domain"/>
    <property type="match status" value="2"/>
</dbReference>
<keyword evidence="2" id="KW-0067">ATP-binding</keyword>
<name>A0A937EK88_9ACTN</name>
<dbReference type="GO" id="GO:0006355">
    <property type="term" value="P:regulation of DNA-templated transcription"/>
    <property type="evidence" value="ECO:0007669"/>
    <property type="project" value="InterPro"/>
</dbReference>
<accession>A0A937EK88</accession>
<dbReference type="PRINTS" id="PR00038">
    <property type="entry name" value="HTHLUXR"/>
</dbReference>
<dbReference type="CDD" id="cd06170">
    <property type="entry name" value="LuxR_C_like"/>
    <property type="match status" value="1"/>
</dbReference>
<dbReference type="InterPro" id="IPR016032">
    <property type="entry name" value="Sig_transdc_resp-reg_C-effctor"/>
</dbReference>
<dbReference type="AlphaFoldDB" id="A0A937EK88"/>
<evidence type="ECO:0000259" key="3">
    <source>
        <dbReference type="PROSITE" id="PS50043"/>
    </source>
</evidence>
<protein>
    <submittedName>
        <fullName evidence="4">AAA family ATPase</fullName>
    </submittedName>
</protein>
<reference evidence="4" key="1">
    <citation type="submission" date="2021-01" db="EMBL/GenBank/DDBJ databases">
        <title>WGS of actinomycetes isolated from Thailand.</title>
        <authorList>
            <person name="Thawai C."/>
        </authorList>
    </citation>
    <scope>NUCLEOTIDE SEQUENCE</scope>
    <source>
        <strain evidence="4">RCU-197</strain>
    </source>
</reference>
<dbReference type="InterPro" id="IPR036388">
    <property type="entry name" value="WH-like_DNA-bd_sf"/>
</dbReference>
<feature type="domain" description="HTH luxR-type" evidence="3">
    <location>
        <begin position="859"/>
        <end position="923"/>
    </location>
</feature>
<dbReference type="PROSITE" id="PS50043">
    <property type="entry name" value="HTH_LUXR_2"/>
    <property type="match status" value="1"/>
</dbReference>
<dbReference type="RefSeq" id="WP_201836168.1">
    <property type="nucleotide sequence ID" value="NZ_JAERRK010000007.1"/>
</dbReference>
<dbReference type="SUPFAM" id="SSF52540">
    <property type="entry name" value="P-loop containing nucleoside triphosphate hydrolases"/>
    <property type="match status" value="1"/>
</dbReference>
<dbReference type="PANTHER" id="PTHR16305:SF35">
    <property type="entry name" value="TRANSCRIPTIONAL ACTIVATOR DOMAIN"/>
    <property type="match status" value="1"/>
</dbReference>
<sequence length="923" mass="100455">MPGRVSDAPFFGRTQELSKMRARLVRARHSEPQITVVDGPAGMGKTSLVRRFLADEGSEHRVLWASGDEFEMQLPYGVVAQLLTHPCEEPGTLPRPGRFPWPGPVLPDPVEAGVVLLDVIGRSQGPSPLIIVVDDLHWADTPSLHAITFALRRLRVDRVLAVLVTRDAADSRLPQGLLRIMYDDSTLALALKGLSVADVAALSSAVGSTALPRRALTRLHGHTHGNPLHTKALLQQCTADVLGTNHAHLPAPREYARIIATRLDRCSVPTRRLVNAASVLGTSSPLLTAARVGDVPDALEALSEAMRHDLLDESSPDGAPHVVFPHPLVRAAVYQGMEPALRSHLHHTAASVVTEPPMVLQHRVWAAVGPEPDLSRELALYAAERSREGAWSAAASAALTSARLSPQEAERNRRTLKAAEYLLLAGDISQAAAMEPTVRAMPPGTERHYVLGHLALTTGRLDDARQELSACWSSCDPATAPETVRCAAEQMAWLSLIEGDGHGIVQWARRGLALPPGNRSSFLRDSLAIGLAITGEHEESMRSVSHLPDSGRPRGRHELEGLLARGMLRLWNGDLGAARGDLKHAFDSHRHGGLPYAALVALGFLTDAEYRSGRWDDAIAHGSQAVSLAEDTDQVSILAVVHAFTAFPLAGRGEFRAAEEHANAAVEHARVLSDVNDLALAHSAHALVRIAQGQHEGVVTLLRPLTGSEVVHRDGLDEIGIIPWRALLVESLVRTSRLEEAERLLADYEVRAAQRHRWLDLAAAARCRGLLEASRGRPDEAEHAFREGLDHCESGEPCWEQNLLHLSYGTFLRRTGRRREAVAELETAWQLFDGLQAVPYLERCRTELGACGRTTTAAHSARHPVLTAQELTVARLAAQGLTNRQIARELMLSVKTVEYHLCNTYMKLGINSRMGLVTILNPQ</sequence>
<comment type="caution">
    <text evidence="4">The sequence shown here is derived from an EMBL/GenBank/DDBJ whole genome shotgun (WGS) entry which is preliminary data.</text>
</comment>
<dbReference type="PANTHER" id="PTHR16305">
    <property type="entry name" value="TESTICULAR SOLUBLE ADENYLYL CYCLASE"/>
    <property type="match status" value="1"/>
</dbReference>
<proteinExistence type="predicted"/>
<dbReference type="GO" id="GO:0005524">
    <property type="term" value="F:ATP binding"/>
    <property type="evidence" value="ECO:0007669"/>
    <property type="project" value="UniProtKB-KW"/>
</dbReference>
<dbReference type="InterPro" id="IPR027417">
    <property type="entry name" value="P-loop_NTPase"/>
</dbReference>
<dbReference type="InterPro" id="IPR041664">
    <property type="entry name" value="AAA_16"/>
</dbReference>
<dbReference type="SUPFAM" id="SSF46894">
    <property type="entry name" value="C-terminal effector domain of the bipartite response regulators"/>
    <property type="match status" value="1"/>
</dbReference>
<evidence type="ECO:0000256" key="2">
    <source>
        <dbReference type="ARBA" id="ARBA00022840"/>
    </source>
</evidence>
<keyword evidence="1" id="KW-0547">Nucleotide-binding</keyword>
<dbReference type="Gene3D" id="1.10.10.10">
    <property type="entry name" value="Winged helix-like DNA-binding domain superfamily/Winged helix DNA-binding domain"/>
    <property type="match status" value="1"/>
</dbReference>
<dbReference type="Pfam" id="PF00196">
    <property type="entry name" value="GerE"/>
    <property type="match status" value="1"/>
</dbReference>
<dbReference type="InterPro" id="IPR000792">
    <property type="entry name" value="Tscrpt_reg_LuxR_C"/>
</dbReference>
<dbReference type="PROSITE" id="PS00622">
    <property type="entry name" value="HTH_LUXR_1"/>
    <property type="match status" value="1"/>
</dbReference>
<gene>
    <name evidence="4" type="ORF">JK359_16240</name>
</gene>
<dbReference type="GO" id="GO:0004016">
    <property type="term" value="F:adenylate cyclase activity"/>
    <property type="evidence" value="ECO:0007669"/>
    <property type="project" value="TreeGrafter"/>
</dbReference>
<dbReference type="InterPro" id="IPR011990">
    <property type="entry name" value="TPR-like_helical_dom_sf"/>
</dbReference>
<organism evidence="4 5">
    <name type="scientific">Streptomyces actinomycinicus</name>
    <dbReference type="NCBI Taxonomy" id="1695166"/>
    <lineage>
        <taxon>Bacteria</taxon>
        <taxon>Bacillati</taxon>
        <taxon>Actinomycetota</taxon>
        <taxon>Actinomycetes</taxon>
        <taxon>Kitasatosporales</taxon>
        <taxon>Streptomycetaceae</taxon>
        <taxon>Streptomyces</taxon>
    </lineage>
</organism>
<dbReference type="Pfam" id="PF13191">
    <property type="entry name" value="AAA_16"/>
    <property type="match status" value="1"/>
</dbReference>
<dbReference type="Gene3D" id="3.40.50.300">
    <property type="entry name" value="P-loop containing nucleotide triphosphate hydrolases"/>
    <property type="match status" value="1"/>
</dbReference>
<dbReference type="GO" id="GO:0003677">
    <property type="term" value="F:DNA binding"/>
    <property type="evidence" value="ECO:0007669"/>
    <property type="project" value="InterPro"/>
</dbReference>
<evidence type="ECO:0000313" key="4">
    <source>
        <dbReference type="EMBL" id="MBL1083504.1"/>
    </source>
</evidence>
<dbReference type="Proteomes" id="UP000661858">
    <property type="component" value="Unassembled WGS sequence"/>
</dbReference>
<dbReference type="EMBL" id="JAERRK010000007">
    <property type="protein sequence ID" value="MBL1083504.1"/>
    <property type="molecule type" value="Genomic_DNA"/>
</dbReference>
<evidence type="ECO:0000256" key="1">
    <source>
        <dbReference type="ARBA" id="ARBA00022741"/>
    </source>
</evidence>
<evidence type="ECO:0000313" key="5">
    <source>
        <dbReference type="Proteomes" id="UP000661858"/>
    </source>
</evidence>
<dbReference type="SUPFAM" id="SSF48452">
    <property type="entry name" value="TPR-like"/>
    <property type="match status" value="2"/>
</dbReference>
<dbReference type="SMART" id="SM00421">
    <property type="entry name" value="HTH_LUXR"/>
    <property type="match status" value="1"/>
</dbReference>
<dbReference type="GO" id="GO:0005737">
    <property type="term" value="C:cytoplasm"/>
    <property type="evidence" value="ECO:0007669"/>
    <property type="project" value="TreeGrafter"/>
</dbReference>
<keyword evidence="5" id="KW-1185">Reference proteome</keyword>